<organism evidence="2 3">
    <name type="scientific">Chryseobacterium caseinilyticum</name>
    <dbReference type="NCBI Taxonomy" id="2771428"/>
    <lineage>
        <taxon>Bacteria</taxon>
        <taxon>Pseudomonadati</taxon>
        <taxon>Bacteroidota</taxon>
        <taxon>Flavobacteriia</taxon>
        <taxon>Flavobacteriales</taxon>
        <taxon>Weeksellaceae</taxon>
        <taxon>Chryseobacterium group</taxon>
        <taxon>Chryseobacterium</taxon>
    </lineage>
</organism>
<sequence length="175" mass="20594">MLKSKKYLILLTLLLCIFMHAQASGCADFKFKVKFDKDIPVAKIEVLHVRNGGNYFEKINLKRNIIANEIEFSGRNHYIVGAQFPLIVFSFRERKNDYYAPEKKMETLNFFYLKIARDKIGDIDKEIKFTRMFSVLTVDYKYLKEKIVYTIVAKESDYLQNEIPVLSELVKVNEN</sequence>
<name>A0ABR8ZFH7_9FLAO</name>
<dbReference type="RefSeq" id="WP_191737853.1">
    <property type="nucleotide sequence ID" value="NZ_JACYFS010000006.1"/>
</dbReference>
<dbReference type="Proteomes" id="UP000637299">
    <property type="component" value="Unassembled WGS sequence"/>
</dbReference>
<evidence type="ECO:0008006" key="4">
    <source>
        <dbReference type="Google" id="ProtNLM"/>
    </source>
</evidence>
<keyword evidence="1" id="KW-0732">Signal</keyword>
<evidence type="ECO:0000313" key="2">
    <source>
        <dbReference type="EMBL" id="MBD8084047.1"/>
    </source>
</evidence>
<evidence type="ECO:0000256" key="1">
    <source>
        <dbReference type="SAM" id="SignalP"/>
    </source>
</evidence>
<gene>
    <name evidence="2" type="ORF">IC610_16675</name>
</gene>
<protein>
    <recommendedName>
        <fullName evidence="4">Lipoprotein</fullName>
    </recommendedName>
</protein>
<evidence type="ECO:0000313" key="3">
    <source>
        <dbReference type="Proteomes" id="UP000637299"/>
    </source>
</evidence>
<feature type="chain" id="PRO_5046974229" description="Lipoprotein" evidence="1">
    <location>
        <begin position="24"/>
        <end position="175"/>
    </location>
</feature>
<keyword evidence="3" id="KW-1185">Reference proteome</keyword>
<comment type="caution">
    <text evidence="2">The sequence shown here is derived from an EMBL/GenBank/DDBJ whole genome shotgun (WGS) entry which is preliminary data.</text>
</comment>
<dbReference type="EMBL" id="JACYFS010000006">
    <property type="protein sequence ID" value="MBD8084047.1"/>
    <property type="molecule type" value="Genomic_DNA"/>
</dbReference>
<reference evidence="2 3" key="1">
    <citation type="submission" date="2020-09" db="EMBL/GenBank/DDBJ databases">
        <title>Genome seq and assembly of Chryseobacterium sp.</title>
        <authorList>
            <person name="Chhetri G."/>
        </authorList>
    </citation>
    <scope>NUCLEOTIDE SEQUENCE [LARGE SCALE GENOMIC DNA]</scope>
    <source>
        <strain evidence="2 3">GCR10</strain>
    </source>
</reference>
<accession>A0ABR8ZFH7</accession>
<proteinExistence type="predicted"/>
<feature type="signal peptide" evidence="1">
    <location>
        <begin position="1"/>
        <end position="23"/>
    </location>
</feature>